<dbReference type="EMBL" id="FOEF01000005">
    <property type="protein sequence ID" value="SEP29636.1"/>
    <property type="molecule type" value="Genomic_DNA"/>
</dbReference>
<dbReference type="RefSeq" id="WP_091617451.1">
    <property type="nucleotide sequence ID" value="NZ_FOEF01000005.1"/>
</dbReference>
<evidence type="ECO:0000313" key="2">
    <source>
        <dbReference type="EMBL" id="SEP29636.1"/>
    </source>
</evidence>
<protein>
    <submittedName>
        <fullName evidence="2">Uncharacterized protein</fullName>
    </submittedName>
</protein>
<organism evidence="2 3">
    <name type="scientific">Amycolatopsis saalfeldensis</name>
    <dbReference type="NCBI Taxonomy" id="394193"/>
    <lineage>
        <taxon>Bacteria</taxon>
        <taxon>Bacillati</taxon>
        <taxon>Actinomycetota</taxon>
        <taxon>Actinomycetes</taxon>
        <taxon>Pseudonocardiales</taxon>
        <taxon>Pseudonocardiaceae</taxon>
        <taxon>Amycolatopsis</taxon>
    </lineage>
</organism>
<name>A0A1H8WPT8_9PSEU</name>
<reference evidence="2 3" key="1">
    <citation type="submission" date="2016-10" db="EMBL/GenBank/DDBJ databases">
        <authorList>
            <person name="de Groot N.N."/>
        </authorList>
    </citation>
    <scope>NUCLEOTIDE SEQUENCE [LARGE SCALE GENOMIC DNA]</scope>
    <source>
        <strain evidence="2 3">DSM 44993</strain>
    </source>
</reference>
<sequence>MDDLNAMQARMDALVREQSDRRTLTEQRGEEIKASAHEFMTKQAKAAERYVMHRRELGKRQDEKGRPKPQGVSEFDFEPEGHQAENGSQGIEDIVPTGPRTGGRHAEPVPPTPPAPTPAPPPPPLPPVPSARPAPGNRRRMSTEEIDDEDDAFLNNRWRG</sequence>
<feature type="region of interest" description="Disordered" evidence="1">
    <location>
        <begin position="1"/>
        <end position="160"/>
    </location>
</feature>
<evidence type="ECO:0000256" key="1">
    <source>
        <dbReference type="SAM" id="MobiDB-lite"/>
    </source>
</evidence>
<keyword evidence="3" id="KW-1185">Reference proteome</keyword>
<evidence type="ECO:0000313" key="3">
    <source>
        <dbReference type="Proteomes" id="UP000198582"/>
    </source>
</evidence>
<feature type="compositionally biased region" description="Pro residues" evidence="1">
    <location>
        <begin position="108"/>
        <end position="132"/>
    </location>
</feature>
<dbReference type="AlphaFoldDB" id="A0A1H8WPT8"/>
<proteinExistence type="predicted"/>
<accession>A0A1H8WPT8</accession>
<feature type="compositionally biased region" description="Basic and acidic residues" evidence="1">
    <location>
        <begin position="13"/>
        <end position="66"/>
    </location>
</feature>
<gene>
    <name evidence="2" type="ORF">SAMN04489732_105395</name>
</gene>
<dbReference type="Proteomes" id="UP000198582">
    <property type="component" value="Unassembled WGS sequence"/>
</dbReference>